<sequence length="554" mass="62587">MGSKPSEHLQNLRTQDLLYAGVFAVVLLVQLWKARQGMGYSDEQFYVTIGKRFALGDRMFADDWHIAQMIGFFLTPLYELYTAVHSGTDGILLGFRHYYVALTMFTGLMIYLRFRKEGPASILASLLYLVFTPFQIMSLSYNTMGAAAVILAMLVYPMEGRHPFRFYLCGILMACAVVNTPYLLFLYVILTIITIRKPAWFSRSAWKGITAGALTIAAVFLMVLWQSGSFENFSESLSHLIDPSHQMTFFEMAVRNGGRLYLLFGFFLVVFAAELILTFVFLKDPQKEQKLRSCSLWINLCSMGYAVFVSGYQMESGTYAALLIPLCLSGLQALLRKKRNDLLMIYGVSVFYALMISLSSNVGPSSFCSPLILAGSVSCLAFGSEKWNQLLAAAVFSVFAFYKCSYVFGARISGCDTEIADGPLKGLLDSAENVSQYERRLEDIREINAMEECSSVSLITGQSWEYLACTKQIAANSTYLYFWEKDQYTAAEDAYACLHEDRYPAYVYVDHTDSHYFYEPEDSWLDQFAFVKDMQEGKLYIRDRSTISCAGEAK</sequence>
<keyword evidence="1" id="KW-1133">Transmembrane helix</keyword>
<evidence type="ECO:0000313" key="2">
    <source>
        <dbReference type="EMBL" id="MSS58161.1"/>
    </source>
</evidence>
<feature type="transmembrane region" description="Helical" evidence="1">
    <location>
        <begin position="342"/>
        <end position="358"/>
    </location>
</feature>
<gene>
    <name evidence="2" type="ORF">FYJ51_04495</name>
</gene>
<feature type="transmembrane region" description="Helical" evidence="1">
    <location>
        <begin position="17"/>
        <end position="34"/>
    </location>
</feature>
<feature type="transmembrane region" description="Helical" evidence="1">
    <location>
        <begin position="164"/>
        <end position="193"/>
    </location>
</feature>
<name>A0A7X2TG52_9FIRM</name>
<evidence type="ECO:0000313" key="3">
    <source>
        <dbReference type="Proteomes" id="UP000461880"/>
    </source>
</evidence>
<keyword evidence="1" id="KW-0472">Membrane</keyword>
<feature type="transmembrane region" description="Helical" evidence="1">
    <location>
        <begin position="318"/>
        <end position="335"/>
    </location>
</feature>
<evidence type="ECO:0000256" key="1">
    <source>
        <dbReference type="SAM" id="Phobius"/>
    </source>
</evidence>
<feature type="transmembrane region" description="Helical" evidence="1">
    <location>
        <begin position="126"/>
        <end position="158"/>
    </location>
</feature>
<feature type="transmembrane region" description="Helical" evidence="1">
    <location>
        <begin position="96"/>
        <end position="114"/>
    </location>
</feature>
<comment type="caution">
    <text evidence="2">The sequence shown here is derived from an EMBL/GenBank/DDBJ whole genome shotgun (WGS) entry which is preliminary data.</text>
</comment>
<keyword evidence="3" id="KW-1185">Reference proteome</keyword>
<feature type="transmembrane region" description="Helical" evidence="1">
    <location>
        <begin position="205"/>
        <end position="225"/>
    </location>
</feature>
<feature type="transmembrane region" description="Helical" evidence="1">
    <location>
        <begin position="66"/>
        <end position="84"/>
    </location>
</feature>
<protein>
    <recommendedName>
        <fullName evidence="4">Glycosyltransferase RgtA/B/C/D-like domain-containing protein</fullName>
    </recommendedName>
</protein>
<feature type="transmembrane region" description="Helical" evidence="1">
    <location>
        <begin position="260"/>
        <end position="282"/>
    </location>
</feature>
<keyword evidence="1" id="KW-0812">Transmembrane</keyword>
<proteinExistence type="predicted"/>
<dbReference type="Proteomes" id="UP000461880">
    <property type="component" value="Unassembled WGS sequence"/>
</dbReference>
<organism evidence="2 3">
    <name type="scientific">Stecheria intestinalis</name>
    <dbReference type="NCBI Taxonomy" id="2606630"/>
    <lineage>
        <taxon>Bacteria</taxon>
        <taxon>Bacillati</taxon>
        <taxon>Bacillota</taxon>
        <taxon>Erysipelotrichia</taxon>
        <taxon>Erysipelotrichales</taxon>
        <taxon>Erysipelotrichaceae</taxon>
        <taxon>Stecheria</taxon>
    </lineage>
</organism>
<evidence type="ECO:0008006" key="4">
    <source>
        <dbReference type="Google" id="ProtNLM"/>
    </source>
</evidence>
<dbReference type="AlphaFoldDB" id="A0A7X2TG52"/>
<dbReference type="RefSeq" id="WP_154503764.1">
    <property type="nucleotide sequence ID" value="NZ_VUMN01000007.1"/>
</dbReference>
<accession>A0A7X2TG52</accession>
<reference evidence="2 3" key="1">
    <citation type="submission" date="2019-08" db="EMBL/GenBank/DDBJ databases">
        <title>In-depth cultivation of the pig gut microbiome towards novel bacterial diversity and tailored functional studies.</title>
        <authorList>
            <person name="Wylensek D."/>
            <person name="Hitch T.C.A."/>
            <person name="Clavel T."/>
        </authorList>
    </citation>
    <scope>NUCLEOTIDE SEQUENCE [LARGE SCALE GENOMIC DNA]</scope>
    <source>
        <strain evidence="2 3">Oil+RF-744-GAM-WT-6</strain>
    </source>
</reference>
<feature type="transmembrane region" description="Helical" evidence="1">
    <location>
        <begin position="294"/>
        <end position="312"/>
    </location>
</feature>
<dbReference type="EMBL" id="VUMN01000007">
    <property type="protein sequence ID" value="MSS58161.1"/>
    <property type="molecule type" value="Genomic_DNA"/>
</dbReference>